<evidence type="ECO:0000259" key="1">
    <source>
        <dbReference type="Pfam" id="PF08740"/>
    </source>
</evidence>
<dbReference type="AlphaFoldDB" id="A0AAD4IEU3"/>
<feature type="domain" description="BCS1 N-terminal" evidence="1">
    <location>
        <begin position="3"/>
        <end position="135"/>
    </location>
</feature>
<accession>A0AAD4IEU3</accession>
<proteinExistence type="predicted"/>
<gene>
    <name evidence="2" type="ORF">G6011_03284</name>
</gene>
<evidence type="ECO:0000313" key="2">
    <source>
        <dbReference type="EMBL" id="KAG9193249.1"/>
    </source>
</evidence>
<dbReference type="InterPro" id="IPR014851">
    <property type="entry name" value="BCS1_N"/>
</dbReference>
<name>A0AAD4IEU3_9PLEO</name>
<organism evidence="2 3">
    <name type="scientific">Alternaria panax</name>
    <dbReference type="NCBI Taxonomy" id="48097"/>
    <lineage>
        <taxon>Eukaryota</taxon>
        <taxon>Fungi</taxon>
        <taxon>Dikarya</taxon>
        <taxon>Ascomycota</taxon>
        <taxon>Pezizomycotina</taxon>
        <taxon>Dothideomycetes</taxon>
        <taxon>Pleosporomycetidae</taxon>
        <taxon>Pleosporales</taxon>
        <taxon>Pleosporineae</taxon>
        <taxon>Pleosporaceae</taxon>
        <taxon>Alternaria</taxon>
        <taxon>Alternaria sect. Panax</taxon>
    </lineage>
</organism>
<dbReference type="EMBL" id="JAANER010000002">
    <property type="protein sequence ID" value="KAG9193249.1"/>
    <property type="molecule type" value="Genomic_DNA"/>
</dbReference>
<sequence length="140" mass="16427">MALYHYFVVYYTSSVAIDEPDILYDHVMSWIVAQRMTTSSRCLTAATRYVREVEEAEDDEDGLDEHGTFNNMKWSGNIPPVYQPSFGDYKFYHRGRSFNFARVKKDQTGGRANDYDEQVVLCCRRRGTKPIKQMLIYINR</sequence>
<reference evidence="2" key="1">
    <citation type="submission" date="2021-07" db="EMBL/GenBank/DDBJ databases">
        <title>Genome Resource of American Ginseng Black Spot Pathogen Alternaria panax.</title>
        <authorList>
            <person name="Qiu C."/>
            <person name="Wang W."/>
            <person name="Liu Z."/>
        </authorList>
    </citation>
    <scope>NUCLEOTIDE SEQUENCE</scope>
    <source>
        <strain evidence="2">BNCC115425</strain>
    </source>
</reference>
<dbReference type="Proteomes" id="UP001199106">
    <property type="component" value="Unassembled WGS sequence"/>
</dbReference>
<keyword evidence="3" id="KW-1185">Reference proteome</keyword>
<comment type="caution">
    <text evidence="2">The sequence shown here is derived from an EMBL/GenBank/DDBJ whole genome shotgun (WGS) entry which is preliminary data.</text>
</comment>
<protein>
    <recommendedName>
        <fullName evidence="1">BCS1 N-terminal domain-containing protein</fullName>
    </recommendedName>
</protein>
<dbReference type="Pfam" id="PF08740">
    <property type="entry name" value="BCS1_N"/>
    <property type="match status" value="1"/>
</dbReference>
<evidence type="ECO:0000313" key="3">
    <source>
        <dbReference type="Proteomes" id="UP001199106"/>
    </source>
</evidence>